<reference evidence="4" key="1">
    <citation type="submission" date="2022-06" db="EMBL/GenBank/DDBJ databases">
        <title>CFH 74404 Thermomicrobiaceae sp.</title>
        <authorList>
            <person name="Ming H."/>
            <person name="Li W.-J."/>
            <person name="Zhao Z."/>
        </authorList>
    </citation>
    <scope>NUCLEOTIDE SEQUENCE</scope>
    <source>
        <strain evidence="4">CFH 74404</strain>
    </source>
</reference>
<dbReference type="AlphaFoldDB" id="A0AA41WF21"/>
<keyword evidence="2" id="KW-0732">Signal</keyword>
<organism evidence="4 5">
    <name type="scientific">Thermalbibacter longus</name>
    <dbReference type="NCBI Taxonomy" id="2951981"/>
    <lineage>
        <taxon>Bacteria</taxon>
        <taxon>Pseudomonadati</taxon>
        <taxon>Thermomicrobiota</taxon>
        <taxon>Thermomicrobia</taxon>
        <taxon>Thermomicrobiales</taxon>
        <taxon>Thermomicrobiaceae</taxon>
        <taxon>Thermalbibacter</taxon>
    </lineage>
</organism>
<dbReference type="PROSITE" id="PS51257">
    <property type="entry name" value="PROKAR_LIPOPROTEIN"/>
    <property type="match status" value="1"/>
</dbReference>
<proteinExistence type="predicted"/>
<evidence type="ECO:0000256" key="1">
    <source>
        <dbReference type="SAM" id="MobiDB-lite"/>
    </source>
</evidence>
<evidence type="ECO:0000259" key="3">
    <source>
        <dbReference type="SMART" id="SM00909"/>
    </source>
</evidence>
<dbReference type="Pfam" id="PF10648">
    <property type="entry name" value="Gmad2"/>
    <property type="match status" value="1"/>
</dbReference>
<evidence type="ECO:0000313" key="4">
    <source>
        <dbReference type="EMBL" id="MCM8749394.1"/>
    </source>
</evidence>
<name>A0AA41WF21_9BACT</name>
<dbReference type="EMBL" id="JAMSLR010000005">
    <property type="protein sequence ID" value="MCM8749394.1"/>
    <property type="molecule type" value="Genomic_DNA"/>
</dbReference>
<evidence type="ECO:0000313" key="5">
    <source>
        <dbReference type="Proteomes" id="UP001165306"/>
    </source>
</evidence>
<dbReference type="SMART" id="SM00909">
    <property type="entry name" value="Germane"/>
    <property type="match status" value="1"/>
</dbReference>
<sequence length="312" mass="31901">MRKRSPGMAILIAGLVLAGLFSACRSPAGSPTSTAGPAATPATTTGPASQPGTIPAVGSTPPTVAASPTPTTGVQEVDVSVYFMRGDHLAAARRAIPRTPQIGRAALEALLAGPTAEEQSIGFTSAIPPGTRLRGLSIENGVATVDLSGHFAEEGGSLSMVARVAQVVFTLTQFPSVQGVQFQLDGQPVEALGGEGLMLDQPVGRDSFEELLPAIFVESPAPFDVVSGPFHLQGTANTFEATFMVRLTDASGAVLLEQPVMATSGSGTRGSFDVTLDLAVPRAGPGTLTVYEASARDGSPVNVVEIPLKLEQ</sequence>
<dbReference type="Pfam" id="PF10646">
    <property type="entry name" value="Germane"/>
    <property type="match status" value="1"/>
</dbReference>
<comment type="caution">
    <text evidence="4">The sequence shown here is derived from an EMBL/GenBank/DDBJ whole genome shotgun (WGS) entry which is preliminary data.</text>
</comment>
<dbReference type="InterPro" id="IPR019606">
    <property type="entry name" value="GerMN"/>
</dbReference>
<dbReference type="RefSeq" id="WP_284057173.1">
    <property type="nucleotide sequence ID" value="NZ_JAMSLR010000005.1"/>
</dbReference>
<protein>
    <submittedName>
        <fullName evidence="4">GerMN domain-containing protein</fullName>
    </submittedName>
</protein>
<feature type="region of interest" description="Disordered" evidence="1">
    <location>
        <begin position="26"/>
        <end position="71"/>
    </location>
</feature>
<keyword evidence="5" id="KW-1185">Reference proteome</keyword>
<evidence type="ECO:0000256" key="2">
    <source>
        <dbReference type="SAM" id="SignalP"/>
    </source>
</evidence>
<feature type="signal peptide" evidence="2">
    <location>
        <begin position="1"/>
        <end position="18"/>
    </location>
</feature>
<feature type="chain" id="PRO_5041259495" evidence="2">
    <location>
        <begin position="19"/>
        <end position="312"/>
    </location>
</feature>
<gene>
    <name evidence="4" type="ORF">NET02_09570</name>
</gene>
<dbReference type="InterPro" id="IPR018911">
    <property type="entry name" value="Gmad2_Ig-like_dom"/>
</dbReference>
<feature type="domain" description="GerMN" evidence="3">
    <location>
        <begin position="103"/>
        <end position="193"/>
    </location>
</feature>
<accession>A0AA41WF21</accession>
<dbReference type="Proteomes" id="UP001165306">
    <property type="component" value="Unassembled WGS sequence"/>
</dbReference>